<accession>G5INF3</accession>
<evidence type="ECO:0000313" key="3">
    <source>
        <dbReference type="Proteomes" id="UP000005384"/>
    </source>
</evidence>
<evidence type="ECO:0000259" key="1">
    <source>
        <dbReference type="Pfam" id="PF01863"/>
    </source>
</evidence>
<feature type="domain" description="YgjP-like metallopeptidase" evidence="1">
    <location>
        <begin position="15"/>
        <end position="65"/>
    </location>
</feature>
<name>G5INF3_9FIRM</name>
<proteinExistence type="predicted"/>
<dbReference type="RefSeq" id="WP_006783019.1">
    <property type="nucleotide sequence ID" value="NZ_CP040506.1"/>
</dbReference>
<dbReference type="AlphaFoldDB" id="G5INF3"/>
<dbReference type="InterPro" id="IPR053136">
    <property type="entry name" value="UTP_pyrophosphatase-like"/>
</dbReference>
<protein>
    <recommendedName>
        <fullName evidence="1">YgjP-like metallopeptidase domain-containing protein</fullName>
    </recommendedName>
</protein>
<dbReference type="Pfam" id="PF01863">
    <property type="entry name" value="YgjP-like"/>
    <property type="match status" value="2"/>
</dbReference>
<feature type="domain" description="YgjP-like metallopeptidase" evidence="1">
    <location>
        <begin position="76"/>
        <end position="173"/>
    </location>
</feature>
<dbReference type="PATRIC" id="fig|742737.3.peg.5023"/>
<sequence length="181" mass="21635">MTDEIPFSIVHSRRKTMAIQVTRDGRVVVRCPMRVSDGAARAFAKSHEEWIEKHYREARERLERQVSYPPQQVKEYRRQAAKTLAERTAYWAERMGVTYGRITIREQVTRWGSCSAKGNLNYNWKLILVPEELLDYVVVHELAHRREMNHSNRFWEIVEKELPDYRQRRKALKGYEDKINS</sequence>
<organism evidence="2 3">
    <name type="scientific">Hungatella hathewayi WAL-18680</name>
    <dbReference type="NCBI Taxonomy" id="742737"/>
    <lineage>
        <taxon>Bacteria</taxon>
        <taxon>Bacillati</taxon>
        <taxon>Bacillota</taxon>
        <taxon>Clostridia</taxon>
        <taxon>Lachnospirales</taxon>
        <taxon>Lachnospiraceae</taxon>
        <taxon>Hungatella</taxon>
    </lineage>
</organism>
<gene>
    <name evidence="2" type="ORF">HMPREF9473_05031</name>
</gene>
<dbReference type="InterPro" id="IPR002725">
    <property type="entry name" value="YgjP-like_metallopeptidase"/>
</dbReference>
<dbReference type="PANTHER" id="PTHR30399:SF1">
    <property type="entry name" value="UTP PYROPHOSPHATASE"/>
    <property type="match status" value="1"/>
</dbReference>
<keyword evidence="3" id="KW-1185">Reference proteome</keyword>
<dbReference type="PANTHER" id="PTHR30399">
    <property type="entry name" value="UNCHARACTERIZED PROTEIN YGJP"/>
    <property type="match status" value="1"/>
</dbReference>
<reference evidence="2 3" key="1">
    <citation type="submission" date="2011-08" db="EMBL/GenBank/DDBJ databases">
        <title>The Genome Sequence of Clostridium hathewayi WAL-18680.</title>
        <authorList>
            <consortium name="The Broad Institute Genome Sequencing Platform"/>
            <person name="Earl A."/>
            <person name="Ward D."/>
            <person name="Feldgarden M."/>
            <person name="Gevers D."/>
            <person name="Finegold S.M."/>
            <person name="Summanen P.H."/>
            <person name="Molitoris D.R."/>
            <person name="Song M."/>
            <person name="Daigneault M."/>
            <person name="Allen-Vercoe E."/>
            <person name="Young S.K."/>
            <person name="Zeng Q."/>
            <person name="Gargeya S."/>
            <person name="Fitzgerald M."/>
            <person name="Haas B."/>
            <person name="Abouelleil A."/>
            <person name="Alvarado L."/>
            <person name="Arachchi H.M."/>
            <person name="Berlin A."/>
            <person name="Brown A."/>
            <person name="Chapman S.B."/>
            <person name="Chen Z."/>
            <person name="Dunbar C."/>
            <person name="Freedman E."/>
            <person name="Gearin G."/>
            <person name="Gellesch M."/>
            <person name="Goldberg J."/>
            <person name="Griggs A."/>
            <person name="Gujja S."/>
            <person name="Heiman D."/>
            <person name="Howarth C."/>
            <person name="Larson L."/>
            <person name="Lui A."/>
            <person name="MacDonald P.J.P."/>
            <person name="Montmayeur A."/>
            <person name="Murphy C."/>
            <person name="Neiman D."/>
            <person name="Pearson M."/>
            <person name="Priest M."/>
            <person name="Roberts A."/>
            <person name="Saif S."/>
            <person name="Shea T."/>
            <person name="Shenoy N."/>
            <person name="Sisk P."/>
            <person name="Stolte C."/>
            <person name="Sykes S."/>
            <person name="Wortman J."/>
            <person name="Nusbaum C."/>
            <person name="Birren B."/>
        </authorList>
    </citation>
    <scope>NUCLEOTIDE SEQUENCE [LARGE SCALE GENOMIC DNA]</scope>
    <source>
        <strain evidence="2 3">WAL-18680</strain>
    </source>
</reference>
<dbReference type="Proteomes" id="UP000005384">
    <property type="component" value="Unassembled WGS sequence"/>
</dbReference>
<evidence type="ECO:0000313" key="2">
    <source>
        <dbReference type="EMBL" id="EHI57124.1"/>
    </source>
</evidence>
<comment type="caution">
    <text evidence="2">The sequence shown here is derived from an EMBL/GenBank/DDBJ whole genome shotgun (WGS) entry which is preliminary data.</text>
</comment>
<dbReference type="Gene3D" id="3.30.2010.10">
    <property type="entry name" value="Metalloproteases ('zincins'), catalytic domain"/>
    <property type="match status" value="1"/>
</dbReference>
<dbReference type="HOGENOM" id="CLU_065947_2_2_9"/>
<dbReference type="EMBL" id="ADLN01000127">
    <property type="protein sequence ID" value="EHI57124.1"/>
    <property type="molecule type" value="Genomic_DNA"/>
</dbReference>
<dbReference type="CDD" id="cd07344">
    <property type="entry name" value="M48_yhfN_like"/>
    <property type="match status" value="1"/>
</dbReference>